<feature type="domain" description="F-box" evidence="2">
    <location>
        <begin position="83"/>
        <end position="137"/>
    </location>
</feature>
<reference evidence="3" key="2">
    <citation type="journal article" date="2023" name="Proc. Natl. Acad. Sci. U.S.A.">
        <title>A global phylogenomic analysis of the shiitake genus Lentinula.</title>
        <authorList>
            <person name="Sierra-Patev S."/>
            <person name="Min B."/>
            <person name="Naranjo-Ortiz M."/>
            <person name="Looney B."/>
            <person name="Konkel Z."/>
            <person name="Slot J.C."/>
            <person name="Sakamoto Y."/>
            <person name="Steenwyk J.L."/>
            <person name="Rokas A."/>
            <person name="Carro J."/>
            <person name="Camarero S."/>
            <person name="Ferreira P."/>
            <person name="Molpeceres G."/>
            <person name="Ruiz-Duenas F.J."/>
            <person name="Serrano A."/>
            <person name="Henrissat B."/>
            <person name="Drula E."/>
            <person name="Hughes K.W."/>
            <person name="Mata J.L."/>
            <person name="Ishikawa N.K."/>
            <person name="Vargas-Isla R."/>
            <person name="Ushijima S."/>
            <person name="Smith C.A."/>
            <person name="Donoghue J."/>
            <person name="Ahrendt S."/>
            <person name="Andreopoulos W."/>
            <person name="He G."/>
            <person name="LaButti K."/>
            <person name="Lipzen A."/>
            <person name="Ng V."/>
            <person name="Riley R."/>
            <person name="Sandor L."/>
            <person name="Barry K."/>
            <person name="Martinez A.T."/>
            <person name="Xiao Y."/>
            <person name="Gibbons J.G."/>
            <person name="Terashima K."/>
            <person name="Grigoriev I.V."/>
            <person name="Hibbett D."/>
        </authorList>
    </citation>
    <scope>NUCLEOTIDE SEQUENCE</scope>
    <source>
        <strain evidence="3">Sp2 HRB7682 ss15</strain>
    </source>
</reference>
<dbReference type="Pfam" id="PF12937">
    <property type="entry name" value="F-box-like"/>
    <property type="match status" value="1"/>
</dbReference>
<name>A0A9W9AQY5_9AGAR</name>
<gene>
    <name evidence="3" type="ORF">C8J55DRAFT_312406</name>
</gene>
<dbReference type="InterPro" id="IPR001810">
    <property type="entry name" value="F-box_dom"/>
</dbReference>
<reference evidence="3" key="1">
    <citation type="submission" date="2022-08" db="EMBL/GenBank/DDBJ databases">
        <authorList>
            <consortium name="DOE Joint Genome Institute"/>
            <person name="Min B."/>
            <person name="Riley R."/>
            <person name="Sierra-Patev S."/>
            <person name="Naranjo-Ortiz M."/>
            <person name="Looney B."/>
            <person name="Konkel Z."/>
            <person name="Slot J.C."/>
            <person name="Sakamoto Y."/>
            <person name="Steenwyk J.L."/>
            <person name="Rokas A."/>
            <person name="Carro J."/>
            <person name="Camarero S."/>
            <person name="Ferreira P."/>
            <person name="Molpeceres G."/>
            <person name="Ruiz-Duenas F.J."/>
            <person name="Serrano A."/>
            <person name="Henrissat B."/>
            <person name="Drula E."/>
            <person name="Hughes K.W."/>
            <person name="Mata J.L."/>
            <person name="Ishikawa N.K."/>
            <person name="Vargas-Isla R."/>
            <person name="Ushijima S."/>
            <person name="Smith C.A."/>
            <person name="Ahrendt S."/>
            <person name="Andreopoulos W."/>
            <person name="He G."/>
            <person name="Labutti K."/>
            <person name="Lipzen A."/>
            <person name="Ng V."/>
            <person name="Sandor L."/>
            <person name="Barry K."/>
            <person name="Martinez A.T."/>
            <person name="Xiao Y."/>
            <person name="Gibbons J.G."/>
            <person name="Terashima K."/>
            <person name="Hibbett D.S."/>
            <person name="Grigoriev I.V."/>
        </authorList>
    </citation>
    <scope>NUCLEOTIDE SEQUENCE</scope>
    <source>
        <strain evidence="3">Sp2 HRB7682 ss15</strain>
    </source>
</reference>
<feature type="region of interest" description="Disordered" evidence="1">
    <location>
        <begin position="1"/>
        <end position="21"/>
    </location>
</feature>
<evidence type="ECO:0000259" key="2">
    <source>
        <dbReference type="Pfam" id="PF12937"/>
    </source>
</evidence>
<feature type="compositionally biased region" description="Polar residues" evidence="1">
    <location>
        <begin position="1"/>
        <end position="17"/>
    </location>
</feature>
<dbReference type="InterPro" id="IPR032675">
    <property type="entry name" value="LRR_dom_sf"/>
</dbReference>
<accession>A0A9W9AQY5</accession>
<dbReference type="Gene3D" id="3.80.10.10">
    <property type="entry name" value="Ribonuclease Inhibitor"/>
    <property type="match status" value="1"/>
</dbReference>
<evidence type="ECO:0000313" key="3">
    <source>
        <dbReference type="EMBL" id="KAJ4488700.1"/>
    </source>
</evidence>
<dbReference type="SUPFAM" id="SSF52047">
    <property type="entry name" value="RNI-like"/>
    <property type="match status" value="1"/>
</dbReference>
<sequence length="536" mass="60297">MSGQFQPRSRIGTQSLQEHLRSPCGLSEKQLSEITQLVKVAEDDLDGYHAEILRLEARIVYLKSEHDRLVDHKSTLSSLLSPIHRLPNEIMIRIFTFSCDQNTLGHSKQSHTLDVSAVCSRWRALTLSCSELWATFSIILPPIVNERHDPQLLEYVLDIFLERSKHQLLTISIDAYGSSEHPLLHKVMQTSPRWRDLTLNVDVVRFSAPLHSCLIGLRLPELQSACIVQPTGHGISTLDLLSGAPKLRDLHALSLPLSWTNPHSLSQITNLSYCPSFTNFYELLDWCPQLKTLYLSNFEHDRDIRARSIPAKQVPIISLTVSLAGYYPMVQDILLDSMESLVAPALTSLVLEQHGELPDNLYAPPSPFNAVDSFLARSACPLTVLVLDSMPLTDYEVVALLKRLPSLVELTVTESKFENALPITRDFVESLHSHKRSTLRSSVNPILPKLQTLVLEVQVTASEFEREGSTLALIDVIVSRWLPEKSYAASIGVSCLRSVELYLLGPPRPGQFQLLEPYDKSGLRFVVGESRDFEYR</sequence>
<comment type="caution">
    <text evidence="3">The sequence shown here is derived from an EMBL/GenBank/DDBJ whole genome shotgun (WGS) entry which is preliminary data.</text>
</comment>
<dbReference type="Proteomes" id="UP001150238">
    <property type="component" value="Unassembled WGS sequence"/>
</dbReference>
<evidence type="ECO:0000256" key="1">
    <source>
        <dbReference type="SAM" id="MobiDB-lite"/>
    </source>
</evidence>
<proteinExistence type="predicted"/>
<dbReference type="EMBL" id="JANVFS010000008">
    <property type="protein sequence ID" value="KAJ4488700.1"/>
    <property type="molecule type" value="Genomic_DNA"/>
</dbReference>
<dbReference type="AlphaFoldDB" id="A0A9W9AQY5"/>
<protein>
    <recommendedName>
        <fullName evidence="2">F-box domain-containing protein</fullName>
    </recommendedName>
</protein>
<organism evidence="3 4">
    <name type="scientific">Lentinula lateritia</name>
    <dbReference type="NCBI Taxonomy" id="40482"/>
    <lineage>
        <taxon>Eukaryota</taxon>
        <taxon>Fungi</taxon>
        <taxon>Dikarya</taxon>
        <taxon>Basidiomycota</taxon>
        <taxon>Agaricomycotina</taxon>
        <taxon>Agaricomycetes</taxon>
        <taxon>Agaricomycetidae</taxon>
        <taxon>Agaricales</taxon>
        <taxon>Marasmiineae</taxon>
        <taxon>Omphalotaceae</taxon>
        <taxon>Lentinula</taxon>
    </lineage>
</organism>
<dbReference type="Gene3D" id="1.20.1280.50">
    <property type="match status" value="1"/>
</dbReference>
<evidence type="ECO:0000313" key="4">
    <source>
        <dbReference type="Proteomes" id="UP001150238"/>
    </source>
</evidence>